<reference evidence="1 2" key="1">
    <citation type="submission" date="2018-07" db="EMBL/GenBank/DDBJ databases">
        <title>Comparative genomics of the Candidatus Parilichlamydiaceae reveals evidence of convergent evolution and genome reduction in the phylum Chlamydiae.</title>
        <authorList>
            <person name="Taylor-Brown A."/>
            <person name="Polkinghorne A."/>
        </authorList>
    </citation>
    <scope>NUCLEOTIDE SEQUENCE [LARGE SCALE GENOMIC DNA]</scope>
    <source>
        <strain evidence="1 2">Hat2</strain>
    </source>
</reference>
<organism evidence="1 2">
    <name type="scientific">Candidatus Similichlamydia laticola</name>
    <dbReference type="NCBI Taxonomy" id="2170265"/>
    <lineage>
        <taxon>Bacteria</taxon>
        <taxon>Pseudomonadati</taxon>
        <taxon>Chlamydiota</taxon>
        <taxon>Chlamydiia</taxon>
        <taxon>Parachlamydiales</taxon>
        <taxon>Candidatus Parilichlamydiaceae</taxon>
        <taxon>Candidatus Similichlamydia</taxon>
    </lineage>
</organism>
<dbReference type="AlphaFoldDB" id="A0A369KAB5"/>
<keyword evidence="2" id="KW-1185">Reference proteome</keyword>
<comment type="caution">
    <text evidence="1">The sequence shown here is derived from an EMBL/GenBank/DDBJ whole genome shotgun (WGS) entry which is preliminary data.</text>
</comment>
<proteinExistence type="predicted"/>
<gene>
    <name evidence="1" type="ORF">HAT2_00344</name>
</gene>
<dbReference type="Proteomes" id="UP000253816">
    <property type="component" value="Unassembled WGS sequence"/>
</dbReference>
<evidence type="ECO:0000313" key="1">
    <source>
        <dbReference type="EMBL" id="RDB31541.1"/>
    </source>
</evidence>
<protein>
    <submittedName>
        <fullName evidence="1">Uncharacterized protein</fullName>
    </submittedName>
</protein>
<name>A0A369KAB5_9BACT</name>
<accession>A0A369KAB5</accession>
<dbReference type="EMBL" id="QQBG01000012">
    <property type="protein sequence ID" value="RDB31541.1"/>
    <property type="molecule type" value="Genomic_DNA"/>
</dbReference>
<evidence type="ECO:0000313" key="2">
    <source>
        <dbReference type="Proteomes" id="UP000253816"/>
    </source>
</evidence>
<sequence length="37" mass="4129">MLEKNRLIPCRIGSQFSQDTPCSNRGTFANLRRGSSS</sequence>